<name>A0A1I2FLC1_9BACT</name>
<evidence type="ECO:0000256" key="2">
    <source>
        <dbReference type="PIRSR" id="PIRSR610708-1"/>
    </source>
</evidence>
<dbReference type="PANTHER" id="PTHR16504">
    <property type="entry name" value="5'(3')-DEOXYRIBONUCLEOTIDASE"/>
    <property type="match status" value="1"/>
</dbReference>
<dbReference type="Gene3D" id="1.10.40.40">
    <property type="entry name" value="Deoxyribonucleotidase, domain 2"/>
    <property type="match status" value="1"/>
</dbReference>
<dbReference type="Gene3D" id="3.40.50.1000">
    <property type="entry name" value="HAD superfamily/HAD-like"/>
    <property type="match status" value="1"/>
</dbReference>
<accession>A0A1I2FLC1</accession>
<organism evidence="3 4">
    <name type="scientific">Thermoflexibacter ruber</name>
    <dbReference type="NCBI Taxonomy" id="1003"/>
    <lineage>
        <taxon>Bacteria</taxon>
        <taxon>Pseudomonadati</taxon>
        <taxon>Bacteroidota</taxon>
        <taxon>Cytophagia</taxon>
        <taxon>Cytophagales</taxon>
        <taxon>Thermoflexibacteraceae</taxon>
        <taxon>Thermoflexibacter</taxon>
    </lineage>
</organism>
<dbReference type="InterPro" id="IPR010708">
    <property type="entry name" value="5'(3')-deoxyribonucleotidase"/>
</dbReference>
<evidence type="ECO:0000313" key="4">
    <source>
        <dbReference type="Proteomes" id="UP000199513"/>
    </source>
</evidence>
<comment type="similarity">
    <text evidence="1">Belongs to the 5'(3')-deoxyribonucleotidase family.</text>
</comment>
<dbReference type="SFLD" id="SFLDG01126">
    <property type="entry name" value="C1.2:_Nucleotidase_Like"/>
    <property type="match status" value="1"/>
</dbReference>
<dbReference type="STRING" id="1003.SAMN04488541_101472"/>
<feature type="active site" description="Proton donor" evidence="2">
    <location>
        <position position="9"/>
    </location>
</feature>
<dbReference type="PANTHER" id="PTHR16504:SF4">
    <property type="entry name" value="5'(3')-DEOXYRIBONUCLEOTIDASE"/>
    <property type="match status" value="1"/>
</dbReference>
<dbReference type="Proteomes" id="UP000199513">
    <property type="component" value="Unassembled WGS sequence"/>
</dbReference>
<dbReference type="GO" id="GO:0008253">
    <property type="term" value="F:5'-nucleotidase activity"/>
    <property type="evidence" value="ECO:0007669"/>
    <property type="project" value="InterPro"/>
</dbReference>
<feature type="active site" description="Nucleophile" evidence="2">
    <location>
        <position position="7"/>
    </location>
</feature>
<gene>
    <name evidence="3" type="ORF">SAMN04488541_101472</name>
</gene>
<dbReference type="RefSeq" id="WP_091544387.1">
    <property type="nucleotide sequence ID" value="NZ_FONY01000014.1"/>
</dbReference>
<dbReference type="SFLD" id="SFLDG01146">
    <property type="entry name" value="C1.2.2"/>
    <property type="match status" value="1"/>
</dbReference>
<dbReference type="OrthoDB" id="278110at2"/>
<dbReference type="SUPFAM" id="SSF56784">
    <property type="entry name" value="HAD-like"/>
    <property type="match status" value="1"/>
</dbReference>
<keyword evidence="4" id="KW-1185">Reference proteome</keyword>
<dbReference type="InterPro" id="IPR036412">
    <property type="entry name" value="HAD-like_sf"/>
</dbReference>
<dbReference type="InterPro" id="IPR023214">
    <property type="entry name" value="HAD_sf"/>
</dbReference>
<reference evidence="3 4" key="1">
    <citation type="submission" date="2016-10" db="EMBL/GenBank/DDBJ databases">
        <authorList>
            <person name="de Groot N.N."/>
        </authorList>
    </citation>
    <scope>NUCLEOTIDE SEQUENCE [LARGE SCALE GENOMIC DNA]</scope>
    <source>
        <strain>GEY</strain>
        <strain evidence="4">DSM 9560</strain>
    </source>
</reference>
<sequence length="176" mass="20931">MKRIAIDMDDVIADATQKFCDMYEAEFGIRIAKHDFLGKEFHEVVPTEHQKFVYEYPFRKGFFQDLKVIPHAQEVMLRLSKKYEIFIVSAAMEFPLSLSEKYQWMSEHFPFISWHHIVFCGSKSIIKADYLIDDRIKNLKNFDGKAIVFTAPHNLKDEYESFTRVNSWVEIEKMFL</sequence>
<dbReference type="AlphaFoldDB" id="A0A1I2FLC1"/>
<evidence type="ECO:0000313" key="3">
    <source>
        <dbReference type="EMBL" id="SFF06294.1"/>
    </source>
</evidence>
<proteinExistence type="inferred from homology"/>
<protein>
    <submittedName>
        <fullName evidence="3">5'(3')-deoxyribonucleotidase</fullName>
    </submittedName>
</protein>
<dbReference type="EMBL" id="FONY01000014">
    <property type="protein sequence ID" value="SFF06294.1"/>
    <property type="molecule type" value="Genomic_DNA"/>
</dbReference>
<evidence type="ECO:0000256" key="1">
    <source>
        <dbReference type="ARBA" id="ARBA00009589"/>
    </source>
</evidence>
<dbReference type="Pfam" id="PF06941">
    <property type="entry name" value="NT5C"/>
    <property type="match status" value="1"/>
</dbReference>
<dbReference type="SFLD" id="SFLDS00003">
    <property type="entry name" value="Haloacid_Dehalogenase"/>
    <property type="match status" value="1"/>
</dbReference>
<dbReference type="GO" id="GO:0009223">
    <property type="term" value="P:pyrimidine deoxyribonucleotide catabolic process"/>
    <property type="evidence" value="ECO:0007669"/>
    <property type="project" value="TreeGrafter"/>
</dbReference>